<dbReference type="EMBL" id="AP028909">
    <property type="protein sequence ID" value="BES88083.1"/>
    <property type="molecule type" value="Genomic_DNA"/>
</dbReference>
<gene>
    <name evidence="1" type="ORF">NTJ_00889</name>
</gene>
<dbReference type="Proteomes" id="UP001307889">
    <property type="component" value="Chromosome 1"/>
</dbReference>
<organism evidence="1 2">
    <name type="scientific">Nesidiocoris tenuis</name>
    <dbReference type="NCBI Taxonomy" id="355587"/>
    <lineage>
        <taxon>Eukaryota</taxon>
        <taxon>Metazoa</taxon>
        <taxon>Ecdysozoa</taxon>
        <taxon>Arthropoda</taxon>
        <taxon>Hexapoda</taxon>
        <taxon>Insecta</taxon>
        <taxon>Pterygota</taxon>
        <taxon>Neoptera</taxon>
        <taxon>Paraneoptera</taxon>
        <taxon>Hemiptera</taxon>
        <taxon>Heteroptera</taxon>
        <taxon>Panheteroptera</taxon>
        <taxon>Cimicomorpha</taxon>
        <taxon>Miridae</taxon>
        <taxon>Dicyphina</taxon>
        <taxon>Nesidiocoris</taxon>
    </lineage>
</organism>
<accession>A0ABN7A7W0</accession>
<proteinExistence type="predicted"/>
<sequence>MTGAWREFILCGISAEKSSFYRLSTRKKWTPYDPEGDISFWTAAPTLVSSVASFLPAEGPLLRLRAAITSLLDDDDKSSSLRVARVR</sequence>
<protein>
    <submittedName>
        <fullName evidence="1">Uncharacterized protein</fullName>
    </submittedName>
</protein>
<keyword evidence="2" id="KW-1185">Reference proteome</keyword>
<evidence type="ECO:0000313" key="1">
    <source>
        <dbReference type="EMBL" id="BES88083.1"/>
    </source>
</evidence>
<name>A0ABN7A7W0_9HEMI</name>
<evidence type="ECO:0000313" key="2">
    <source>
        <dbReference type="Proteomes" id="UP001307889"/>
    </source>
</evidence>
<reference evidence="1 2" key="1">
    <citation type="submission" date="2023-09" db="EMBL/GenBank/DDBJ databases">
        <title>Nesidiocoris tenuis whole genome shotgun sequence.</title>
        <authorList>
            <person name="Shibata T."/>
            <person name="Shimoda M."/>
            <person name="Kobayashi T."/>
            <person name="Uehara T."/>
        </authorList>
    </citation>
    <scope>NUCLEOTIDE SEQUENCE [LARGE SCALE GENOMIC DNA]</scope>
    <source>
        <strain evidence="1 2">Japan</strain>
    </source>
</reference>